<reference evidence="2" key="1">
    <citation type="submission" date="2021-05" db="EMBL/GenBank/DDBJ databases">
        <title>A free-living protist that lacks canonical eukaryotic 1 DNA replication and segregation systems.</title>
        <authorList>
            <person name="Salas-Leiva D.E."/>
            <person name="Tromer E.C."/>
            <person name="Curtis B.A."/>
            <person name="Jerlstrom-Hultqvist J."/>
            <person name="Kolisko M."/>
            <person name="Yi Z."/>
            <person name="Salas-Leiva J.S."/>
            <person name="Gallot-Lavallee L."/>
            <person name="Kops G.J.P.L."/>
            <person name="Archibald J.M."/>
            <person name="Simpson A.G.B."/>
            <person name="Roger A.J."/>
        </authorList>
    </citation>
    <scope>NUCLEOTIDE SEQUENCE</scope>
    <source>
        <strain evidence="2">BICM</strain>
    </source>
</reference>
<evidence type="ECO:0000313" key="3">
    <source>
        <dbReference type="Proteomes" id="UP000717585"/>
    </source>
</evidence>
<name>A0A8J6E220_9EUKA</name>
<dbReference type="GO" id="GO:0008080">
    <property type="term" value="F:N-acetyltransferase activity"/>
    <property type="evidence" value="ECO:0007669"/>
    <property type="project" value="InterPro"/>
</dbReference>
<dbReference type="EMBL" id="JAHDYR010000003">
    <property type="protein sequence ID" value="KAG9397074.1"/>
    <property type="molecule type" value="Genomic_DNA"/>
</dbReference>
<comment type="caution">
    <text evidence="2">The sequence shown here is derived from an EMBL/GenBank/DDBJ whole genome shotgun (WGS) entry which is preliminary data.</text>
</comment>
<dbReference type="Pfam" id="PF00583">
    <property type="entry name" value="Acetyltransf_1"/>
    <property type="match status" value="1"/>
</dbReference>
<keyword evidence="3" id="KW-1185">Reference proteome</keyword>
<proteinExistence type="predicted"/>
<evidence type="ECO:0000259" key="1">
    <source>
        <dbReference type="PROSITE" id="PS51186"/>
    </source>
</evidence>
<gene>
    <name evidence="2" type="ORF">J8273_0982</name>
</gene>
<dbReference type="NCBIfam" id="TIGR03827">
    <property type="entry name" value="GNAT_ablB"/>
    <property type="match status" value="1"/>
</dbReference>
<evidence type="ECO:0000313" key="2">
    <source>
        <dbReference type="EMBL" id="KAG9397074.1"/>
    </source>
</evidence>
<dbReference type="InterPro" id="IPR016181">
    <property type="entry name" value="Acyl_CoA_acyltransferase"/>
</dbReference>
<dbReference type="SUPFAM" id="SSF55729">
    <property type="entry name" value="Acyl-CoA N-acyltransferases (Nat)"/>
    <property type="match status" value="1"/>
</dbReference>
<sequence length="340" mass="37322">MPHSQLGSNHLANDDKRAWISDRFRQAFSPYKRNIGMSAETLQNTISLNENASINHEDGSGQVDAMIRFKTAVAQQGALNDRVYLLDSGNEKPSDLIPWMRSIASKHGRTRLTAKLPMPKAKEFVAAGFEIEAVVPGMYNGVDGAFVRQFLSEARGVEPTAAARIERMEKVLAKAKQPYTLPALPEGCVLSEMGPTDAEEISAHLSSVFDSYPFPVEDPEFIRSEMDAGTRYFAVKLNGAIIAMSSAECNNTHKYAECTDFATLPEWRGKALALHLLHHMEEALDAAGIHGHYSIARSTEFGMNLVFARAGFELTGTLINSTHIGGGIESMNIWAKYTGK</sequence>
<feature type="domain" description="N-acetyltransferase" evidence="1">
    <location>
        <begin position="188"/>
        <end position="340"/>
    </location>
</feature>
<dbReference type="Proteomes" id="UP000717585">
    <property type="component" value="Unassembled WGS sequence"/>
</dbReference>
<protein>
    <submittedName>
        <fullName evidence="2">Beta-lysine N-acetyltransferase</fullName>
    </submittedName>
</protein>
<organism evidence="2 3">
    <name type="scientific">Carpediemonas membranifera</name>
    <dbReference type="NCBI Taxonomy" id="201153"/>
    <lineage>
        <taxon>Eukaryota</taxon>
        <taxon>Metamonada</taxon>
        <taxon>Carpediemonas-like organisms</taxon>
        <taxon>Carpediemonas</taxon>
    </lineage>
</organism>
<dbReference type="PROSITE" id="PS51186">
    <property type="entry name" value="GNAT"/>
    <property type="match status" value="1"/>
</dbReference>
<dbReference type="AlphaFoldDB" id="A0A8J6E220"/>
<dbReference type="CDD" id="cd04301">
    <property type="entry name" value="NAT_SF"/>
    <property type="match status" value="1"/>
</dbReference>
<accession>A0A8J6E220</accession>
<dbReference type="Gene3D" id="3.40.630.30">
    <property type="match status" value="1"/>
</dbReference>
<dbReference type="InterPro" id="IPR022525">
    <property type="entry name" value="GNAT_AblB"/>
</dbReference>
<dbReference type="InterPro" id="IPR000182">
    <property type="entry name" value="GNAT_dom"/>
</dbReference>